<feature type="transmembrane region" description="Helical" evidence="9">
    <location>
        <begin position="109"/>
        <end position="129"/>
    </location>
</feature>
<feature type="transmembrane region" description="Helical" evidence="9">
    <location>
        <begin position="234"/>
        <end position="254"/>
    </location>
</feature>
<comment type="subcellular location">
    <subcellularLocation>
        <location evidence="1">Cell membrane</location>
        <topology evidence="1">Multi-pass membrane protein</topology>
    </subcellularLocation>
</comment>
<protein>
    <submittedName>
        <fullName evidence="11">Na+/H+ antiporter NhaC</fullName>
    </submittedName>
</protein>
<dbReference type="GO" id="GO:0005886">
    <property type="term" value="C:plasma membrane"/>
    <property type="evidence" value="ECO:0007669"/>
    <property type="project" value="UniProtKB-SubCell"/>
</dbReference>
<proteinExistence type="inferred from homology"/>
<keyword evidence="2" id="KW-0813">Transport</keyword>
<keyword evidence="6 9" id="KW-1133">Transmembrane helix</keyword>
<dbReference type="InterPro" id="IPR018461">
    <property type="entry name" value="Na/H_Antiport_NhaC-like_C"/>
</dbReference>
<keyword evidence="4" id="KW-1003">Cell membrane</keyword>
<evidence type="ECO:0000313" key="12">
    <source>
        <dbReference type="Proteomes" id="UP000477488"/>
    </source>
</evidence>
<gene>
    <name evidence="11" type="primary">nhaC</name>
    <name evidence="11" type="ORF">FYJ44_12395</name>
</gene>
<evidence type="ECO:0000256" key="1">
    <source>
        <dbReference type="ARBA" id="ARBA00004651"/>
    </source>
</evidence>
<evidence type="ECO:0000256" key="9">
    <source>
        <dbReference type="SAM" id="Phobius"/>
    </source>
</evidence>
<feature type="transmembrane region" description="Helical" evidence="9">
    <location>
        <begin position="74"/>
        <end position="102"/>
    </location>
</feature>
<feature type="transmembrane region" description="Helical" evidence="9">
    <location>
        <begin position="261"/>
        <end position="279"/>
    </location>
</feature>
<feature type="transmembrane region" description="Helical" evidence="9">
    <location>
        <begin position="323"/>
        <end position="346"/>
    </location>
</feature>
<evidence type="ECO:0000256" key="3">
    <source>
        <dbReference type="ARBA" id="ARBA00022449"/>
    </source>
</evidence>
<comment type="similarity">
    <text evidence="8">Belongs to the NhaC Na(+)/H(+) (TC 2.A.35) antiporter family.</text>
</comment>
<evidence type="ECO:0000256" key="7">
    <source>
        <dbReference type="ARBA" id="ARBA00023136"/>
    </source>
</evidence>
<feature type="transmembrane region" description="Helical" evidence="9">
    <location>
        <begin position="12"/>
        <end position="31"/>
    </location>
</feature>
<dbReference type="AlphaFoldDB" id="A0A6L5XPM3"/>
<evidence type="ECO:0000256" key="8">
    <source>
        <dbReference type="ARBA" id="ARBA00038435"/>
    </source>
</evidence>
<dbReference type="Proteomes" id="UP000477488">
    <property type="component" value="Unassembled WGS sequence"/>
</dbReference>
<dbReference type="NCBIfam" id="TIGR00931">
    <property type="entry name" value="antiport_nhaC"/>
    <property type="match status" value="1"/>
</dbReference>
<dbReference type="Pfam" id="PF03553">
    <property type="entry name" value="Na_H_antiporter"/>
    <property type="match status" value="1"/>
</dbReference>
<evidence type="ECO:0000256" key="5">
    <source>
        <dbReference type="ARBA" id="ARBA00022692"/>
    </source>
</evidence>
<dbReference type="PANTHER" id="PTHR33451">
    <property type="entry name" value="MALATE-2H(+)/NA(+)-LACTATE ANTIPORTER"/>
    <property type="match status" value="1"/>
</dbReference>
<feature type="transmembrane region" description="Helical" evidence="9">
    <location>
        <begin position="358"/>
        <end position="383"/>
    </location>
</feature>
<keyword evidence="3" id="KW-0050">Antiport</keyword>
<keyword evidence="7 9" id="KW-0472">Membrane</keyword>
<dbReference type="EMBL" id="VUMH01000014">
    <property type="protein sequence ID" value="MSS28811.1"/>
    <property type="molecule type" value="Genomic_DNA"/>
</dbReference>
<evidence type="ECO:0000313" key="11">
    <source>
        <dbReference type="EMBL" id="MSS28811.1"/>
    </source>
</evidence>
<accession>A0A6L5XPM3</accession>
<feature type="transmembrane region" description="Helical" evidence="9">
    <location>
        <begin position="442"/>
        <end position="462"/>
    </location>
</feature>
<dbReference type="PANTHER" id="PTHR33451:SF3">
    <property type="entry name" value="MALATE-2H(+)_NA(+)-LACTATE ANTIPORTER"/>
    <property type="match status" value="1"/>
</dbReference>
<feature type="transmembrane region" description="Helical" evidence="9">
    <location>
        <begin position="135"/>
        <end position="158"/>
    </location>
</feature>
<comment type="caution">
    <text evidence="11">The sequence shown here is derived from an EMBL/GenBank/DDBJ whole genome shotgun (WGS) entry which is preliminary data.</text>
</comment>
<organism evidence="11 12">
    <name type="scientific">Desulfovibrio porci</name>
    <dbReference type="NCBI Taxonomy" id="2605782"/>
    <lineage>
        <taxon>Bacteria</taxon>
        <taxon>Pseudomonadati</taxon>
        <taxon>Thermodesulfobacteriota</taxon>
        <taxon>Desulfovibrionia</taxon>
        <taxon>Desulfovibrionales</taxon>
        <taxon>Desulfovibrionaceae</taxon>
        <taxon>Desulfovibrio</taxon>
    </lineage>
</organism>
<dbReference type="GO" id="GO:0015297">
    <property type="term" value="F:antiporter activity"/>
    <property type="evidence" value="ECO:0007669"/>
    <property type="project" value="UniProtKB-KW"/>
</dbReference>
<keyword evidence="12" id="KW-1185">Reference proteome</keyword>
<feature type="domain" description="Na+/H+ antiporter NhaC-like C-terminal" evidence="10">
    <location>
        <begin position="160"/>
        <end position="456"/>
    </location>
</feature>
<keyword evidence="5 9" id="KW-0812">Transmembrane</keyword>
<evidence type="ECO:0000256" key="4">
    <source>
        <dbReference type="ARBA" id="ARBA00022475"/>
    </source>
</evidence>
<sequence length="493" mass="52658">MNTPGRQPSLLQSIIPLVMMFVILMGGRLYLNYRIEPLILCSAVIAGLMAWYLRCPWQNLEEAILNKIDVAMQGMLVIFSVGCMVGAWMFCGTVPYMVYWGLQLVNPNYMLLSAFLICTLTSCCTGTSWGSAATIGVAMIGIAQGLGIPLAPVAGAALSGCYVGDKLSPLSDTTNLAPAVAGAKTYEHIGHMLHTTIPGTILCVAVFFITSSSFTGDLRTPAEVQDFMNQLTEIYNLHFLLAVPVILLIAGSLLKWPVLPTIVLTTVFSVALGCLIQGFDLRYGILSTTTGFKVSMTHYLATPIPSVQALLNRGGMMGVLENMGMLCVAMAFGGIMHGSGMLTTVLKKLLGRVRTDGGLIISTLLSCVVLCFSTGSAYMGILIPGSLFKDSYLKRRLHPKNLSRALEDSATMLDGAIPWASGAVYMSGVLGVSAFDYLPWMVFNYSSVFIGLACAMLGIGIVKISADEAKRRLADSQADTTLLEEEEAAAAAA</sequence>
<evidence type="ECO:0000256" key="6">
    <source>
        <dbReference type="ARBA" id="ARBA00022989"/>
    </source>
</evidence>
<evidence type="ECO:0000256" key="2">
    <source>
        <dbReference type="ARBA" id="ARBA00022448"/>
    </source>
</evidence>
<feature type="transmembrane region" description="Helical" evidence="9">
    <location>
        <begin position="38"/>
        <end position="54"/>
    </location>
</feature>
<dbReference type="RefSeq" id="WP_154512590.1">
    <property type="nucleotide sequence ID" value="NZ_DBFWWU010000197.1"/>
</dbReference>
<name>A0A6L5XPM3_9BACT</name>
<dbReference type="InterPro" id="IPR004770">
    <property type="entry name" value="Na/H_antiport_NhaC"/>
</dbReference>
<evidence type="ECO:0000259" key="10">
    <source>
        <dbReference type="Pfam" id="PF03553"/>
    </source>
</evidence>
<feature type="transmembrane region" description="Helical" evidence="9">
    <location>
        <begin position="193"/>
        <end position="214"/>
    </location>
</feature>
<reference evidence="11 12" key="1">
    <citation type="submission" date="2019-09" db="EMBL/GenBank/DDBJ databases">
        <title>In-depth cultivation of the pig gut microbiome towards novel bacterial diversity and tailored functional studies.</title>
        <authorList>
            <person name="Wylensek D."/>
            <person name="Hitch T.C.A."/>
            <person name="Clavel T."/>
        </authorList>
    </citation>
    <scope>NUCLEOTIDE SEQUENCE [LARGE SCALE GENOMIC DNA]</scope>
    <source>
        <strain evidence="11 12">PG-178-WT-4</strain>
    </source>
</reference>
<dbReference type="InterPro" id="IPR052180">
    <property type="entry name" value="NhaC_Na-H+_Antiporter"/>
</dbReference>